<dbReference type="Proteomes" id="UP000271162">
    <property type="component" value="Unassembled WGS sequence"/>
</dbReference>
<proteinExistence type="predicted"/>
<organism evidence="4">
    <name type="scientific">Nippostrongylus brasiliensis</name>
    <name type="common">Rat hookworm</name>
    <dbReference type="NCBI Taxonomy" id="27835"/>
    <lineage>
        <taxon>Eukaryota</taxon>
        <taxon>Metazoa</taxon>
        <taxon>Ecdysozoa</taxon>
        <taxon>Nematoda</taxon>
        <taxon>Chromadorea</taxon>
        <taxon>Rhabditida</taxon>
        <taxon>Rhabditina</taxon>
        <taxon>Rhabditomorpha</taxon>
        <taxon>Strongyloidea</taxon>
        <taxon>Heligmosomidae</taxon>
        <taxon>Nippostrongylus</taxon>
    </lineage>
</organism>
<reference evidence="2 3" key="2">
    <citation type="submission" date="2018-11" db="EMBL/GenBank/DDBJ databases">
        <authorList>
            <consortium name="Pathogen Informatics"/>
        </authorList>
    </citation>
    <scope>NUCLEOTIDE SEQUENCE [LARGE SCALE GENOMIC DNA]</scope>
</reference>
<keyword evidence="3" id="KW-1185">Reference proteome</keyword>
<evidence type="ECO:0000256" key="1">
    <source>
        <dbReference type="SAM" id="MobiDB-lite"/>
    </source>
</evidence>
<accession>A0A0N4YK17</accession>
<evidence type="ECO:0000313" key="3">
    <source>
        <dbReference type="Proteomes" id="UP000271162"/>
    </source>
</evidence>
<name>A0A0N4YK17_NIPBR</name>
<dbReference type="AlphaFoldDB" id="A0A0N4YK17"/>
<dbReference type="STRING" id="27835.A0A0N4YK17"/>
<gene>
    <name evidence="2" type="ORF">NBR_LOCUS17347</name>
</gene>
<reference evidence="4" key="1">
    <citation type="submission" date="2017-02" db="UniProtKB">
        <authorList>
            <consortium name="WormBaseParasite"/>
        </authorList>
    </citation>
    <scope>IDENTIFICATION</scope>
</reference>
<dbReference type="WBParaSite" id="NBR_0001734601-mRNA-1">
    <property type="protein sequence ID" value="NBR_0001734601-mRNA-1"/>
    <property type="gene ID" value="NBR_0001734601"/>
</dbReference>
<dbReference type="OMA" id="WECADSE"/>
<evidence type="ECO:0000313" key="4">
    <source>
        <dbReference type="WBParaSite" id="NBR_0001734601-mRNA-1"/>
    </source>
</evidence>
<dbReference type="EMBL" id="UYSL01022707">
    <property type="protein sequence ID" value="VDL80961.1"/>
    <property type="molecule type" value="Genomic_DNA"/>
</dbReference>
<feature type="compositionally biased region" description="Basic and acidic residues" evidence="1">
    <location>
        <begin position="7"/>
        <end position="24"/>
    </location>
</feature>
<sequence>MSWRNQSPREFDPHGGRNAFRNDDTLQSNSERVASFRAMRSFTESIECDLPPAPELPAQLDIDRISMRTSDTNETIIEVVKGTNAVDPSLGETQKYKMSVPGPGHSEQEHELHKSLLRDDDDLDSEVEGALAPGERFLHLDLLIPIIKSLIIKNLNIEIHLFNQISSR</sequence>
<feature type="region of interest" description="Disordered" evidence="1">
    <location>
        <begin position="1"/>
        <end position="28"/>
    </location>
</feature>
<feature type="region of interest" description="Disordered" evidence="1">
    <location>
        <begin position="88"/>
        <end position="107"/>
    </location>
</feature>
<evidence type="ECO:0000313" key="2">
    <source>
        <dbReference type="EMBL" id="VDL80961.1"/>
    </source>
</evidence>
<protein>
    <submittedName>
        <fullName evidence="2 4">Uncharacterized protein</fullName>
    </submittedName>
</protein>